<keyword evidence="2" id="KW-0004">4Fe-4S</keyword>
<name>F6D3D3_METPW</name>
<dbReference type="AlphaFoldDB" id="F6D3D3"/>
<keyword evidence="4" id="KW-0677">Repeat</keyword>
<dbReference type="HOGENOM" id="CLU_139698_5_5_2"/>
<dbReference type="Gene3D" id="3.30.70.20">
    <property type="match status" value="1"/>
</dbReference>
<protein>
    <submittedName>
        <fullName evidence="9">4Fe-4S ferredoxin iron-sulfur binding domain-containing protein</fullName>
    </submittedName>
</protein>
<dbReference type="KEGG" id="mew:MSWAN_1714"/>
<dbReference type="GO" id="GO:0051539">
    <property type="term" value="F:4 iron, 4 sulfur cluster binding"/>
    <property type="evidence" value="ECO:0007669"/>
    <property type="project" value="UniProtKB-KW"/>
</dbReference>
<keyword evidence="3" id="KW-0479">Metal-binding</keyword>
<keyword evidence="1" id="KW-0813">Transport</keyword>
<dbReference type="RefSeq" id="WP_013826224.1">
    <property type="nucleotide sequence ID" value="NC_015574.1"/>
</dbReference>
<dbReference type="PROSITE" id="PS51379">
    <property type="entry name" value="4FE4S_FER_2"/>
    <property type="match status" value="2"/>
</dbReference>
<dbReference type="InterPro" id="IPR050572">
    <property type="entry name" value="Fe-S_Ferredoxin"/>
</dbReference>
<evidence type="ECO:0000313" key="10">
    <source>
        <dbReference type="Proteomes" id="UP000009231"/>
    </source>
</evidence>
<dbReference type="OrthoDB" id="23833at2157"/>
<keyword evidence="7" id="KW-0411">Iron-sulfur</keyword>
<keyword evidence="6" id="KW-0408">Iron</keyword>
<dbReference type="SUPFAM" id="SSF54862">
    <property type="entry name" value="4Fe-4S ferredoxins"/>
    <property type="match status" value="1"/>
</dbReference>
<dbReference type="EMBL" id="CP002772">
    <property type="protein sequence ID" value="AEG18725.1"/>
    <property type="molecule type" value="Genomic_DNA"/>
</dbReference>
<accession>F6D3D3</accession>
<dbReference type="PANTHER" id="PTHR43687">
    <property type="entry name" value="ADENYLYLSULFATE REDUCTASE, BETA SUBUNIT"/>
    <property type="match status" value="1"/>
</dbReference>
<dbReference type="PANTHER" id="PTHR43687:SF6">
    <property type="entry name" value="L-ASPARTATE SEMIALDEHYDE SULFURTRANSFERASE IRON-SULFUR SUBUNIT"/>
    <property type="match status" value="1"/>
</dbReference>
<sequence>MVEIKIDEDACVGCGSCVDDCPNNVYEMDEEKGKTKVVKEQDCMACLSCHEICPAQAMEHLDIHVAKRLYIDRKVNDVIRKIV</sequence>
<evidence type="ECO:0000256" key="5">
    <source>
        <dbReference type="ARBA" id="ARBA00022982"/>
    </source>
</evidence>
<evidence type="ECO:0000256" key="6">
    <source>
        <dbReference type="ARBA" id="ARBA00023004"/>
    </source>
</evidence>
<dbReference type="InterPro" id="IPR017900">
    <property type="entry name" value="4Fe4S_Fe_S_CS"/>
</dbReference>
<dbReference type="InterPro" id="IPR017896">
    <property type="entry name" value="4Fe4S_Fe-S-bd"/>
</dbReference>
<dbReference type="GO" id="GO:0046872">
    <property type="term" value="F:metal ion binding"/>
    <property type="evidence" value="ECO:0007669"/>
    <property type="project" value="UniProtKB-KW"/>
</dbReference>
<dbReference type="eggNOG" id="arCOG02461">
    <property type="taxonomic scope" value="Archaea"/>
</dbReference>
<evidence type="ECO:0000256" key="1">
    <source>
        <dbReference type="ARBA" id="ARBA00022448"/>
    </source>
</evidence>
<dbReference type="STRING" id="868131.MSWAN_1714"/>
<dbReference type="GeneID" id="10669224"/>
<evidence type="ECO:0000256" key="2">
    <source>
        <dbReference type="ARBA" id="ARBA00022485"/>
    </source>
</evidence>
<feature type="domain" description="4Fe-4S ferredoxin-type" evidence="8">
    <location>
        <begin position="34"/>
        <end position="63"/>
    </location>
</feature>
<proteinExistence type="predicted"/>
<dbReference type="Proteomes" id="UP000009231">
    <property type="component" value="Chromosome"/>
</dbReference>
<reference evidence="9 10" key="1">
    <citation type="journal article" date="2014" name="Int. J. Syst. Evol. Microbiol.">
        <title>Methanobacterium paludis sp. nov. and a novel strain of Methanobacterium lacus isolated from northern peatlands.</title>
        <authorList>
            <person name="Cadillo-Quiroz H."/>
            <person name="Brauer S.L."/>
            <person name="Goodson N."/>
            <person name="Yavitt J.B."/>
            <person name="Zinder S.H."/>
        </authorList>
    </citation>
    <scope>NUCLEOTIDE SEQUENCE [LARGE SCALE GENOMIC DNA]</scope>
    <source>
        <strain evidence="10">DSM 25820 / JCM 18151 / SWAN1</strain>
    </source>
</reference>
<evidence type="ECO:0000256" key="3">
    <source>
        <dbReference type="ARBA" id="ARBA00022723"/>
    </source>
</evidence>
<keyword evidence="10" id="KW-1185">Reference proteome</keyword>
<evidence type="ECO:0000313" key="9">
    <source>
        <dbReference type="EMBL" id="AEG18725.1"/>
    </source>
</evidence>
<feature type="domain" description="4Fe-4S ferredoxin-type" evidence="8">
    <location>
        <begin position="2"/>
        <end position="31"/>
    </location>
</feature>
<dbReference type="PROSITE" id="PS00198">
    <property type="entry name" value="4FE4S_FER_1"/>
    <property type="match status" value="2"/>
</dbReference>
<keyword evidence="5" id="KW-0249">Electron transport</keyword>
<gene>
    <name evidence="9" type="ordered locus">MSWAN_1714</name>
</gene>
<dbReference type="GO" id="GO:0016491">
    <property type="term" value="F:oxidoreductase activity"/>
    <property type="evidence" value="ECO:0007669"/>
    <property type="project" value="UniProtKB-ARBA"/>
</dbReference>
<evidence type="ECO:0000259" key="8">
    <source>
        <dbReference type="PROSITE" id="PS51379"/>
    </source>
</evidence>
<organism evidence="9 10">
    <name type="scientific">Methanobacterium paludis (strain DSM 25820 / JCM 18151 / SWAN1)</name>
    <dbReference type="NCBI Taxonomy" id="868131"/>
    <lineage>
        <taxon>Archaea</taxon>
        <taxon>Methanobacteriati</taxon>
        <taxon>Methanobacteriota</taxon>
        <taxon>Methanomada group</taxon>
        <taxon>Methanobacteria</taxon>
        <taxon>Methanobacteriales</taxon>
        <taxon>Methanobacteriaceae</taxon>
        <taxon>Methanobacterium</taxon>
    </lineage>
</organism>
<evidence type="ECO:0000256" key="4">
    <source>
        <dbReference type="ARBA" id="ARBA00022737"/>
    </source>
</evidence>
<evidence type="ECO:0000256" key="7">
    <source>
        <dbReference type="ARBA" id="ARBA00023014"/>
    </source>
</evidence>
<dbReference type="Pfam" id="PF13237">
    <property type="entry name" value="Fer4_10"/>
    <property type="match status" value="1"/>
</dbReference>